<keyword evidence="5" id="KW-0805">Transcription regulation</keyword>
<dbReference type="Gene3D" id="3.30.730.10">
    <property type="entry name" value="AP2/ERF domain"/>
    <property type="match status" value="1"/>
</dbReference>
<evidence type="ECO:0000256" key="2">
    <source>
        <dbReference type="ARBA" id="ARBA00022723"/>
    </source>
</evidence>
<evidence type="ECO:0000256" key="7">
    <source>
        <dbReference type="PROSITE-ProRule" id="PRU00146"/>
    </source>
</evidence>
<dbReference type="InterPro" id="IPR011011">
    <property type="entry name" value="Znf_FYVE_PHD"/>
</dbReference>
<dbReference type="GeneID" id="9684894"/>
<dbReference type="InterPro" id="IPR019787">
    <property type="entry name" value="Znf_PHD-finger"/>
</dbReference>
<evidence type="ECO:0000256" key="5">
    <source>
        <dbReference type="ARBA" id="ARBA00023015"/>
    </source>
</evidence>
<evidence type="ECO:0000256" key="1">
    <source>
        <dbReference type="ARBA" id="ARBA00004123"/>
    </source>
</evidence>
<sequence length="375" mass="41937">MEATIRCFVADHADPRRSSDFTPPAVVEAAEIRVKLESDYHSEHDYAGDVSEVAGTEAGGGEDWDVDSDSSREWNRVPGAKRRADADAEDADLAPSAKKHAVANGERVEVESDESDESDYGPLNEAGAFDDVPCLVCGQKERDARQLHDDFVLCENVDSCRGGGHLTCLKLTYVPKDVWFCSQCEDESDGERAEVKPRGGRRWNPKSKYFGVSQLKGRKWKATHKNQFLGTFDTEVEAARAYRDRVGVQDFVLRDPKKPFSDPKKPMRKLVLNVKVERTDVVAERRGDLDDDQRATRTRLPRHRTPKSKAELDAGLEDALPASGTPGDTLAAAGDKMSIETGLETLKEWRERKLITEKMYDDRANELLSKFTAKY</sequence>
<evidence type="ECO:0000256" key="6">
    <source>
        <dbReference type="ARBA" id="ARBA00023163"/>
    </source>
</evidence>
<proteinExistence type="predicted"/>
<organism evidence="11">
    <name type="scientific">Micromonas pusilla (strain CCMP1545)</name>
    <name type="common">Picoplanktonic green alga</name>
    <dbReference type="NCBI Taxonomy" id="564608"/>
    <lineage>
        <taxon>Eukaryota</taxon>
        <taxon>Viridiplantae</taxon>
        <taxon>Chlorophyta</taxon>
        <taxon>Mamiellophyceae</taxon>
        <taxon>Mamiellales</taxon>
        <taxon>Mamiellaceae</taxon>
        <taxon>Micromonas</taxon>
    </lineage>
</organism>
<keyword evidence="11" id="KW-1185">Reference proteome</keyword>
<gene>
    <name evidence="10" type="ORF">MICPUCDRAFT_58710</name>
</gene>
<evidence type="ECO:0000313" key="10">
    <source>
        <dbReference type="EMBL" id="EEH56285.1"/>
    </source>
</evidence>
<keyword evidence="4" id="KW-0862">Zinc</keyword>
<dbReference type="RefSeq" id="XP_003059153.1">
    <property type="nucleotide sequence ID" value="XM_003059107.1"/>
</dbReference>
<dbReference type="EMBL" id="GG663740">
    <property type="protein sequence ID" value="EEH56285.1"/>
    <property type="molecule type" value="Genomic_DNA"/>
</dbReference>
<evidence type="ECO:0000256" key="8">
    <source>
        <dbReference type="SAM" id="MobiDB-lite"/>
    </source>
</evidence>
<protein>
    <submittedName>
        <fullName evidence="10">Predicted protein</fullName>
    </submittedName>
</protein>
<feature type="region of interest" description="Disordered" evidence="8">
    <location>
        <begin position="287"/>
        <end position="333"/>
    </location>
</feature>
<keyword evidence="6" id="KW-0804">Transcription</keyword>
<dbReference type="KEGG" id="mpp:MICPUCDRAFT_58710"/>
<dbReference type="InterPro" id="IPR036955">
    <property type="entry name" value="AP2/ERF_dom_sf"/>
</dbReference>
<evidence type="ECO:0000256" key="4">
    <source>
        <dbReference type="ARBA" id="ARBA00022833"/>
    </source>
</evidence>
<keyword evidence="3 7" id="KW-0863">Zinc-finger</keyword>
<dbReference type="SUPFAM" id="SSF57903">
    <property type="entry name" value="FYVE/PHD zinc finger"/>
    <property type="match status" value="1"/>
</dbReference>
<feature type="region of interest" description="Disordered" evidence="8">
    <location>
        <begin position="43"/>
        <end position="119"/>
    </location>
</feature>
<dbReference type="SUPFAM" id="SSF54171">
    <property type="entry name" value="DNA-binding domain"/>
    <property type="match status" value="1"/>
</dbReference>
<dbReference type="PROSITE" id="PS50016">
    <property type="entry name" value="ZF_PHD_2"/>
    <property type="match status" value="1"/>
</dbReference>
<dbReference type="Gene3D" id="3.30.40.10">
    <property type="entry name" value="Zinc/RING finger domain, C3HC4 (zinc finger)"/>
    <property type="match status" value="1"/>
</dbReference>
<dbReference type="InterPro" id="IPR001965">
    <property type="entry name" value="Znf_PHD"/>
</dbReference>
<comment type="subcellular location">
    <subcellularLocation>
        <location evidence="1">Nucleus</location>
    </subcellularLocation>
</comment>
<dbReference type="SMART" id="SM00249">
    <property type="entry name" value="PHD"/>
    <property type="match status" value="1"/>
</dbReference>
<dbReference type="GO" id="GO:0008270">
    <property type="term" value="F:zinc ion binding"/>
    <property type="evidence" value="ECO:0007669"/>
    <property type="project" value="UniProtKB-KW"/>
</dbReference>
<dbReference type="GO" id="GO:0005634">
    <property type="term" value="C:nucleus"/>
    <property type="evidence" value="ECO:0007669"/>
    <property type="project" value="UniProtKB-SubCell"/>
</dbReference>
<name>C1MU88_MICPC</name>
<evidence type="ECO:0000313" key="11">
    <source>
        <dbReference type="Proteomes" id="UP000001876"/>
    </source>
</evidence>
<dbReference type="GO" id="GO:0003677">
    <property type="term" value="F:DNA binding"/>
    <property type="evidence" value="ECO:0007669"/>
    <property type="project" value="InterPro"/>
</dbReference>
<dbReference type="GO" id="GO:0003700">
    <property type="term" value="F:DNA-binding transcription factor activity"/>
    <property type="evidence" value="ECO:0007669"/>
    <property type="project" value="InterPro"/>
</dbReference>
<reference evidence="10 11" key="1">
    <citation type="journal article" date="2009" name="Science">
        <title>Green evolution and dynamic adaptations revealed by genomes of the marine picoeukaryotes Micromonas.</title>
        <authorList>
            <person name="Worden A.Z."/>
            <person name="Lee J.H."/>
            <person name="Mock T."/>
            <person name="Rouze P."/>
            <person name="Simmons M.P."/>
            <person name="Aerts A.L."/>
            <person name="Allen A.E."/>
            <person name="Cuvelier M.L."/>
            <person name="Derelle E."/>
            <person name="Everett M.V."/>
            <person name="Foulon E."/>
            <person name="Grimwood J."/>
            <person name="Gundlach H."/>
            <person name="Henrissat B."/>
            <person name="Napoli C."/>
            <person name="McDonald S.M."/>
            <person name="Parker M.S."/>
            <person name="Rombauts S."/>
            <person name="Salamov A."/>
            <person name="Von Dassow P."/>
            <person name="Badger J.H."/>
            <person name="Coutinho P.M."/>
            <person name="Demir E."/>
            <person name="Dubchak I."/>
            <person name="Gentemann C."/>
            <person name="Eikrem W."/>
            <person name="Gready J.E."/>
            <person name="John U."/>
            <person name="Lanier W."/>
            <person name="Lindquist E.A."/>
            <person name="Lucas S."/>
            <person name="Mayer K.F."/>
            <person name="Moreau H."/>
            <person name="Not F."/>
            <person name="Otillar R."/>
            <person name="Panaud O."/>
            <person name="Pangilinan J."/>
            <person name="Paulsen I."/>
            <person name="Piegu B."/>
            <person name="Poliakov A."/>
            <person name="Robbens S."/>
            <person name="Schmutz J."/>
            <person name="Toulza E."/>
            <person name="Wyss T."/>
            <person name="Zelensky A."/>
            <person name="Zhou K."/>
            <person name="Armbrust E.V."/>
            <person name="Bhattacharya D."/>
            <person name="Goodenough U.W."/>
            <person name="Van de Peer Y."/>
            <person name="Grigoriev I.V."/>
        </authorList>
    </citation>
    <scope>NUCLEOTIDE SEQUENCE [LARGE SCALE GENOMIC DNA]</scope>
    <source>
        <strain evidence="10 11">CCMP1545</strain>
    </source>
</reference>
<feature type="compositionally biased region" description="Basic residues" evidence="8">
    <location>
        <begin position="296"/>
        <end position="307"/>
    </location>
</feature>
<dbReference type="Proteomes" id="UP000001876">
    <property type="component" value="Unassembled WGS sequence"/>
</dbReference>
<dbReference type="AlphaFoldDB" id="C1MU88"/>
<dbReference type="InterPro" id="IPR013083">
    <property type="entry name" value="Znf_RING/FYVE/PHD"/>
</dbReference>
<evidence type="ECO:0000256" key="3">
    <source>
        <dbReference type="ARBA" id="ARBA00022771"/>
    </source>
</evidence>
<evidence type="ECO:0000259" key="9">
    <source>
        <dbReference type="PROSITE" id="PS50016"/>
    </source>
</evidence>
<keyword evidence="2" id="KW-0479">Metal-binding</keyword>
<feature type="domain" description="PHD-type" evidence="9">
    <location>
        <begin position="131"/>
        <end position="187"/>
    </location>
</feature>
<accession>C1MU88</accession>
<dbReference type="InterPro" id="IPR016177">
    <property type="entry name" value="DNA-bd_dom_sf"/>
</dbReference>